<proteinExistence type="predicted"/>
<feature type="transmembrane region" description="Helical" evidence="2">
    <location>
        <begin position="89"/>
        <end position="108"/>
    </location>
</feature>
<feature type="compositionally biased region" description="Pro residues" evidence="1">
    <location>
        <begin position="1"/>
        <end position="10"/>
    </location>
</feature>
<keyword evidence="2" id="KW-0472">Membrane</keyword>
<feature type="transmembrane region" description="Helical" evidence="2">
    <location>
        <begin position="247"/>
        <end position="267"/>
    </location>
</feature>
<keyword evidence="2" id="KW-1133">Transmembrane helix</keyword>
<dbReference type="EMBL" id="CAEZSR010000032">
    <property type="protein sequence ID" value="CAB4552435.1"/>
    <property type="molecule type" value="Genomic_DNA"/>
</dbReference>
<feature type="region of interest" description="Disordered" evidence="1">
    <location>
        <begin position="113"/>
        <end position="178"/>
    </location>
</feature>
<protein>
    <submittedName>
        <fullName evidence="3">Unannotated protein</fullName>
    </submittedName>
</protein>
<feature type="transmembrane region" description="Helical" evidence="2">
    <location>
        <begin position="43"/>
        <end position="68"/>
    </location>
</feature>
<feature type="transmembrane region" description="Helical" evidence="2">
    <location>
        <begin position="210"/>
        <end position="232"/>
    </location>
</feature>
<gene>
    <name evidence="3" type="ORF">UFOPK1493_01168</name>
</gene>
<dbReference type="AlphaFoldDB" id="A0A6J6CMT6"/>
<evidence type="ECO:0000256" key="2">
    <source>
        <dbReference type="SAM" id="Phobius"/>
    </source>
</evidence>
<feature type="compositionally biased region" description="Basic and acidic residues" evidence="1">
    <location>
        <begin position="135"/>
        <end position="147"/>
    </location>
</feature>
<evidence type="ECO:0000256" key="1">
    <source>
        <dbReference type="SAM" id="MobiDB-lite"/>
    </source>
</evidence>
<reference evidence="3" key="1">
    <citation type="submission" date="2020-05" db="EMBL/GenBank/DDBJ databases">
        <authorList>
            <person name="Chiriac C."/>
            <person name="Salcher M."/>
            <person name="Ghai R."/>
            <person name="Kavagutti S V."/>
        </authorList>
    </citation>
    <scope>NUCLEOTIDE SEQUENCE</scope>
</reference>
<feature type="compositionally biased region" description="Basic and acidic residues" evidence="1">
    <location>
        <begin position="114"/>
        <end position="127"/>
    </location>
</feature>
<name>A0A6J6CMT6_9ZZZZ</name>
<sequence length="269" mass="28339">MSTHHTPPPSRTHAGHPIPTGPTAGIPSQRDPHRPAHRRPGCVLMMLALALLPVLFAAAAVIALGEGFCQDAKSSEECARQASDSRRSLLLFVIGTLLLFVVGAVLYARHPRTRPSDTADRERRPVGTEHAALPARHETGEPVRRTSEPVVPARHAPATRSDAAVATPSPPAPTADDPDVGLRAWVSQLLGMLAVASASAAMIDLERWSLLAALITPVAALPGALAGVLALVEFRGTPAARADRRRAWIGATLSLAVIALMVLAPLVRE</sequence>
<organism evidence="3">
    <name type="scientific">freshwater metagenome</name>
    <dbReference type="NCBI Taxonomy" id="449393"/>
    <lineage>
        <taxon>unclassified sequences</taxon>
        <taxon>metagenomes</taxon>
        <taxon>ecological metagenomes</taxon>
    </lineage>
</organism>
<accession>A0A6J6CMT6</accession>
<evidence type="ECO:0000313" key="3">
    <source>
        <dbReference type="EMBL" id="CAB4552435.1"/>
    </source>
</evidence>
<feature type="transmembrane region" description="Helical" evidence="2">
    <location>
        <begin position="185"/>
        <end position="203"/>
    </location>
</feature>
<keyword evidence="2" id="KW-0812">Transmembrane</keyword>
<feature type="region of interest" description="Disordered" evidence="1">
    <location>
        <begin position="1"/>
        <end position="37"/>
    </location>
</feature>